<evidence type="ECO:0000313" key="2">
    <source>
        <dbReference type="EMBL" id="RDX83996.1"/>
    </source>
</evidence>
<dbReference type="AlphaFoldDB" id="A0A371G0A6"/>
<proteinExistence type="predicted"/>
<dbReference type="GO" id="GO:0003676">
    <property type="term" value="F:nucleic acid binding"/>
    <property type="evidence" value="ECO:0007669"/>
    <property type="project" value="InterPro"/>
</dbReference>
<evidence type="ECO:0000313" key="3">
    <source>
        <dbReference type="Proteomes" id="UP000257109"/>
    </source>
</evidence>
<dbReference type="Gene3D" id="3.30.420.10">
    <property type="entry name" value="Ribonuclease H-like superfamily/Ribonuclease H"/>
    <property type="match status" value="1"/>
</dbReference>
<dbReference type="Proteomes" id="UP000257109">
    <property type="component" value="Unassembled WGS sequence"/>
</dbReference>
<dbReference type="PROSITE" id="PS50994">
    <property type="entry name" value="INTEGRASE"/>
    <property type="match status" value="1"/>
</dbReference>
<feature type="domain" description="Integrase catalytic" evidence="1">
    <location>
        <begin position="69"/>
        <end position="118"/>
    </location>
</feature>
<name>A0A371G0A6_MUCPR</name>
<accession>A0A371G0A6</accession>
<dbReference type="GO" id="GO:0015074">
    <property type="term" value="P:DNA integration"/>
    <property type="evidence" value="ECO:0007669"/>
    <property type="project" value="InterPro"/>
</dbReference>
<reference evidence="2" key="1">
    <citation type="submission" date="2018-05" db="EMBL/GenBank/DDBJ databases">
        <title>Draft genome of Mucuna pruriens seed.</title>
        <authorList>
            <person name="Nnadi N.E."/>
            <person name="Vos R."/>
            <person name="Hasami M.H."/>
            <person name="Devisetty U.K."/>
            <person name="Aguiy J.C."/>
        </authorList>
    </citation>
    <scope>NUCLEOTIDE SEQUENCE [LARGE SCALE GENOMIC DNA]</scope>
    <source>
        <strain evidence="2">JCA_2017</strain>
    </source>
</reference>
<dbReference type="SUPFAM" id="SSF53098">
    <property type="entry name" value="Ribonuclease H-like"/>
    <property type="match status" value="1"/>
</dbReference>
<dbReference type="EMBL" id="QJKJ01007183">
    <property type="protein sequence ID" value="RDX83996.1"/>
    <property type="molecule type" value="Genomic_DNA"/>
</dbReference>
<protein>
    <recommendedName>
        <fullName evidence="1">Integrase catalytic domain-containing protein</fullName>
    </recommendedName>
</protein>
<sequence length="118" mass="13597">MSPRRDRRLAMTLKERSRDELVDIWSILHFDGCTMASNMNKTTKNTYATTRNVKRTSPSTTPSTKEFQSITSPWSFSIWEMDILGPFPMAKGQVKFILVAVDYFTKWIKVEPLATITT</sequence>
<gene>
    <name evidence="2" type="ORF">CR513_35022</name>
</gene>
<feature type="non-terminal residue" evidence="2">
    <location>
        <position position="1"/>
    </location>
</feature>
<evidence type="ECO:0000259" key="1">
    <source>
        <dbReference type="PROSITE" id="PS50994"/>
    </source>
</evidence>
<organism evidence="2 3">
    <name type="scientific">Mucuna pruriens</name>
    <name type="common">Velvet bean</name>
    <name type="synonym">Dolichos pruriens</name>
    <dbReference type="NCBI Taxonomy" id="157652"/>
    <lineage>
        <taxon>Eukaryota</taxon>
        <taxon>Viridiplantae</taxon>
        <taxon>Streptophyta</taxon>
        <taxon>Embryophyta</taxon>
        <taxon>Tracheophyta</taxon>
        <taxon>Spermatophyta</taxon>
        <taxon>Magnoliopsida</taxon>
        <taxon>eudicotyledons</taxon>
        <taxon>Gunneridae</taxon>
        <taxon>Pentapetalae</taxon>
        <taxon>rosids</taxon>
        <taxon>fabids</taxon>
        <taxon>Fabales</taxon>
        <taxon>Fabaceae</taxon>
        <taxon>Papilionoideae</taxon>
        <taxon>50 kb inversion clade</taxon>
        <taxon>NPAAA clade</taxon>
        <taxon>indigoferoid/millettioid clade</taxon>
        <taxon>Phaseoleae</taxon>
        <taxon>Mucuna</taxon>
    </lineage>
</organism>
<keyword evidence="3" id="KW-1185">Reference proteome</keyword>
<dbReference type="OrthoDB" id="1424201at2759"/>
<dbReference type="InterPro" id="IPR012337">
    <property type="entry name" value="RNaseH-like_sf"/>
</dbReference>
<dbReference type="InterPro" id="IPR036397">
    <property type="entry name" value="RNaseH_sf"/>
</dbReference>
<comment type="caution">
    <text evidence="2">The sequence shown here is derived from an EMBL/GenBank/DDBJ whole genome shotgun (WGS) entry which is preliminary data.</text>
</comment>
<dbReference type="InterPro" id="IPR001584">
    <property type="entry name" value="Integrase_cat-core"/>
</dbReference>